<dbReference type="Proteomes" id="UP000006591">
    <property type="component" value="Chromosome 9"/>
</dbReference>
<organism evidence="1">
    <name type="scientific">Oryza nivara</name>
    <name type="common">Indian wild rice</name>
    <name type="synonym">Oryza sativa f. spontanea</name>
    <dbReference type="NCBI Taxonomy" id="4536"/>
    <lineage>
        <taxon>Eukaryota</taxon>
        <taxon>Viridiplantae</taxon>
        <taxon>Streptophyta</taxon>
        <taxon>Embryophyta</taxon>
        <taxon>Tracheophyta</taxon>
        <taxon>Spermatophyta</taxon>
        <taxon>Magnoliopsida</taxon>
        <taxon>Liliopsida</taxon>
        <taxon>Poales</taxon>
        <taxon>Poaceae</taxon>
        <taxon>BOP clade</taxon>
        <taxon>Oryzoideae</taxon>
        <taxon>Oryzeae</taxon>
        <taxon>Oryzinae</taxon>
        <taxon>Oryza</taxon>
    </lineage>
</organism>
<reference evidence="1" key="1">
    <citation type="submission" date="2015-04" db="UniProtKB">
        <authorList>
            <consortium name="EnsemblPlants"/>
        </authorList>
    </citation>
    <scope>IDENTIFICATION</scope>
    <source>
        <strain evidence="1">SL10</strain>
    </source>
</reference>
<sequence>MEGQGRVSTDCVGHIQLRWRWRGGLGSDDGGAESWQRAEHEWRRHATVCSGSGGSSGFVF</sequence>
<name>A0A0E0IHJ3_ORYNI</name>
<dbReference type="Gramene" id="ONIVA09G04380.1">
    <property type="protein sequence ID" value="ONIVA09G04380.1"/>
    <property type="gene ID" value="ONIVA09G04380"/>
</dbReference>
<proteinExistence type="predicted"/>
<dbReference type="EnsemblPlants" id="ONIVA09G04380.1">
    <property type="protein sequence ID" value="ONIVA09G04380.1"/>
    <property type="gene ID" value="ONIVA09G04380"/>
</dbReference>
<reference evidence="1" key="2">
    <citation type="submission" date="2018-04" db="EMBL/GenBank/DDBJ databases">
        <title>OnivRS2 (Oryza nivara Reference Sequence Version 2).</title>
        <authorList>
            <person name="Zhang J."/>
            <person name="Kudrna D."/>
            <person name="Lee S."/>
            <person name="Talag J."/>
            <person name="Rajasekar S."/>
            <person name="Welchert J."/>
            <person name="Hsing Y.-I."/>
            <person name="Wing R.A."/>
        </authorList>
    </citation>
    <scope>NUCLEOTIDE SEQUENCE [LARGE SCALE GENOMIC DNA]</scope>
    <source>
        <strain evidence="1">SL10</strain>
    </source>
</reference>
<evidence type="ECO:0000313" key="2">
    <source>
        <dbReference type="Proteomes" id="UP000006591"/>
    </source>
</evidence>
<dbReference type="HOGENOM" id="CLU_2945737_0_0_1"/>
<dbReference type="AlphaFoldDB" id="A0A0E0IHJ3"/>
<protein>
    <submittedName>
        <fullName evidence="1">Uncharacterized protein</fullName>
    </submittedName>
</protein>
<evidence type="ECO:0000313" key="1">
    <source>
        <dbReference type="EnsemblPlants" id="ONIVA09G04380.1"/>
    </source>
</evidence>
<keyword evidence="2" id="KW-1185">Reference proteome</keyword>
<accession>A0A0E0IHJ3</accession>